<reference evidence="1" key="1">
    <citation type="submission" date="2023-11" db="EMBL/GenBank/DDBJ databases">
        <authorList>
            <person name="Poullet M."/>
        </authorList>
    </citation>
    <scope>NUCLEOTIDE SEQUENCE</scope>
    <source>
        <strain evidence="1">E1834</strain>
    </source>
</reference>
<proteinExistence type="predicted"/>
<evidence type="ECO:0000313" key="1">
    <source>
        <dbReference type="EMBL" id="CAK5015345.1"/>
    </source>
</evidence>
<organism evidence="1 2">
    <name type="scientific">Meloidogyne enterolobii</name>
    <name type="common">Root-knot nematode worm</name>
    <name type="synonym">Meloidogyne mayaguensis</name>
    <dbReference type="NCBI Taxonomy" id="390850"/>
    <lineage>
        <taxon>Eukaryota</taxon>
        <taxon>Metazoa</taxon>
        <taxon>Ecdysozoa</taxon>
        <taxon>Nematoda</taxon>
        <taxon>Chromadorea</taxon>
        <taxon>Rhabditida</taxon>
        <taxon>Tylenchina</taxon>
        <taxon>Tylenchomorpha</taxon>
        <taxon>Tylenchoidea</taxon>
        <taxon>Meloidogynidae</taxon>
        <taxon>Meloidogyninae</taxon>
        <taxon>Meloidogyne</taxon>
    </lineage>
</organism>
<sequence>MCQGEKCIVRDETSTAETNGGINNENFNFSLQNPSLPPFGNIFNKKLLNSEEVKFEPKIASDSMVLKGVQQYVGVKIICISALKKFEDKSLEELRHFDYFMGKKVISTLFRPSNFEQKQKVNTTSKTGVNSSINSKTLPTLFATLTAPSLFGGSTYATESVPGLVKPNFGYFKDYKSEKNPFGNTTSVLVGEFNAFGLNGQQFTVKDDQKQQPLQSNFAPPILNNVQQIQINEKMMCISAMKNFENKCLEELRFTDYSFGKKLNSKNIFYSSSKQQNNPFNFSTNNNTSPFNTNGNGGGGTFNFVFNISIPSNFK</sequence>
<keyword evidence="2" id="KW-1185">Reference proteome</keyword>
<comment type="caution">
    <text evidence="1">The sequence shown here is derived from an EMBL/GenBank/DDBJ whole genome shotgun (WGS) entry which is preliminary data.</text>
</comment>
<dbReference type="Proteomes" id="UP001497535">
    <property type="component" value="Unassembled WGS sequence"/>
</dbReference>
<evidence type="ECO:0000313" key="2">
    <source>
        <dbReference type="Proteomes" id="UP001497535"/>
    </source>
</evidence>
<dbReference type="EMBL" id="CAVMJV010000002">
    <property type="protein sequence ID" value="CAK5015345.1"/>
    <property type="molecule type" value="Genomic_DNA"/>
</dbReference>
<gene>
    <name evidence="1" type="ORF">MENTE1834_LOCUS2986</name>
</gene>
<protein>
    <submittedName>
        <fullName evidence="1">Uncharacterized protein</fullName>
    </submittedName>
</protein>
<accession>A0ACB0XSG0</accession>
<name>A0ACB0XSG0_MELEN</name>